<evidence type="ECO:0000256" key="1">
    <source>
        <dbReference type="ARBA" id="ARBA00000142"/>
    </source>
</evidence>
<dbReference type="SUPFAM" id="SSF53335">
    <property type="entry name" value="S-adenosyl-L-methionine-dependent methyltransferases"/>
    <property type="match status" value="1"/>
</dbReference>
<dbReference type="CDD" id="cd02440">
    <property type="entry name" value="AdoMet_MTases"/>
    <property type="match status" value="1"/>
</dbReference>
<feature type="non-terminal residue" evidence="8">
    <location>
        <position position="1"/>
    </location>
</feature>
<keyword evidence="3" id="KW-0489">Methyltransferase</keyword>
<evidence type="ECO:0000256" key="4">
    <source>
        <dbReference type="ARBA" id="ARBA00022679"/>
    </source>
</evidence>
<dbReference type="InterPro" id="IPR003358">
    <property type="entry name" value="tRNA_(Gua-N-7)_MeTrfase_Trmb"/>
</dbReference>
<dbReference type="PANTHER" id="PTHR23417:SF21">
    <property type="entry name" value="TRNA (GUANINE-N(7)-)-METHYLTRANSFERASE"/>
    <property type="match status" value="1"/>
</dbReference>
<evidence type="ECO:0000313" key="9">
    <source>
        <dbReference type="Proteomes" id="UP001165082"/>
    </source>
</evidence>
<organism evidence="8 9">
    <name type="scientific">Triparma retinervis</name>
    <dbReference type="NCBI Taxonomy" id="2557542"/>
    <lineage>
        <taxon>Eukaryota</taxon>
        <taxon>Sar</taxon>
        <taxon>Stramenopiles</taxon>
        <taxon>Ochrophyta</taxon>
        <taxon>Bolidophyceae</taxon>
        <taxon>Parmales</taxon>
        <taxon>Triparmaceae</taxon>
        <taxon>Triparma</taxon>
    </lineage>
</organism>
<dbReference type="PANTHER" id="PTHR23417">
    <property type="entry name" value="3-DEOXY-D-MANNO-OCTULOSONIC-ACID TRANSFERASE/TRNA GUANINE-N 7 - -METHYLTRANSFERASE"/>
    <property type="match status" value="1"/>
</dbReference>
<dbReference type="OrthoDB" id="47276at2759"/>
<dbReference type="AlphaFoldDB" id="A0A9W7CMM0"/>
<dbReference type="Gene3D" id="3.40.50.150">
    <property type="entry name" value="Vaccinia Virus protein VP39"/>
    <property type="match status" value="1"/>
</dbReference>
<evidence type="ECO:0000313" key="8">
    <source>
        <dbReference type="EMBL" id="GMI07424.1"/>
    </source>
</evidence>
<evidence type="ECO:0000256" key="6">
    <source>
        <dbReference type="ARBA" id="ARBA00022694"/>
    </source>
</evidence>
<dbReference type="Pfam" id="PF02390">
    <property type="entry name" value="Methyltransf_4"/>
    <property type="match status" value="1"/>
</dbReference>
<comment type="catalytic activity">
    <reaction evidence="1">
        <text>guanosine(46) in tRNA + S-adenosyl-L-methionine = N(7)-methylguanosine(46) in tRNA + S-adenosyl-L-homocysteine</text>
        <dbReference type="Rhea" id="RHEA:42708"/>
        <dbReference type="Rhea" id="RHEA-COMP:10188"/>
        <dbReference type="Rhea" id="RHEA-COMP:10189"/>
        <dbReference type="ChEBI" id="CHEBI:57856"/>
        <dbReference type="ChEBI" id="CHEBI:59789"/>
        <dbReference type="ChEBI" id="CHEBI:74269"/>
        <dbReference type="ChEBI" id="CHEBI:74480"/>
        <dbReference type="EC" id="2.1.1.33"/>
    </reaction>
</comment>
<dbReference type="PROSITE" id="PS51625">
    <property type="entry name" value="SAM_MT_TRMB"/>
    <property type="match status" value="1"/>
</dbReference>
<evidence type="ECO:0000256" key="7">
    <source>
        <dbReference type="SAM" id="MobiDB-lite"/>
    </source>
</evidence>
<keyword evidence="5" id="KW-0949">S-adenosyl-L-methionine</keyword>
<dbReference type="InterPro" id="IPR029063">
    <property type="entry name" value="SAM-dependent_MTases_sf"/>
</dbReference>
<proteinExistence type="predicted"/>
<keyword evidence="6" id="KW-0819">tRNA processing</keyword>
<name>A0A9W7CMM0_9STRA</name>
<accession>A0A9W7CMM0</accession>
<feature type="region of interest" description="Disordered" evidence="7">
    <location>
        <begin position="1"/>
        <end position="38"/>
    </location>
</feature>
<protein>
    <recommendedName>
        <fullName evidence="2">tRNA (guanine(46)-N(7))-methyltransferase</fullName>
        <ecNumber evidence="2">2.1.1.33</ecNumber>
    </recommendedName>
</protein>
<evidence type="ECO:0000256" key="3">
    <source>
        <dbReference type="ARBA" id="ARBA00022603"/>
    </source>
</evidence>
<dbReference type="Proteomes" id="UP001165082">
    <property type="component" value="Unassembled WGS sequence"/>
</dbReference>
<dbReference type="EMBL" id="BRXZ01000207">
    <property type="protein sequence ID" value="GMI07424.1"/>
    <property type="molecule type" value="Genomic_DNA"/>
</dbReference>
<dbReference type="GO" id="GO:0043527">
    <property type="term" value="C:tRNA methyltransferase complex"/>
    <property type="evidence" value="ECO:0007669"/>
    <property type="project" value="TreeGrafter"/>
</dbReference>
<dbReference type="EC" id="2.1.1.33" evidence="2"/>
<sequence>MYSSWSATEADHVADHVTDHNTDHNTEHNTDHDEELREKRNKATRFRQHVNPLSRKYQEPQVSPSDFTWMSSAFSSPSLPLHLDVGCAKGTFCLDLALSNPGALNVLGLEIRPPVVEYALGRRDKRKLDNCHFLACNANVDIKAVIEGVVNNGGRVK</sequence>
<dbReference type="GO" id="GO:0008176">
    <property type="term" value="F:tRNA (guanine(46)-N7)-methyltransferase activity"/>
    <property type="evidence" value="ECO:0007669"/>
    <property type="project" value="UniProtKB-EC"/>
</dbReference>
<evidence type="ECO:0000256" key="2">
    <source>
        <dbReference type="ARBA" id="ARBA00011977"/>
    </source>
</evidence>
<reference evidence="8" key="1">
    <citation type="submission" date="2022-07" db="EMBL/GenBank/DDBJ databases">
        <title>Genome analysis of Parmales, a sister group of diatoms, reveals the evolutionary specialization of diatoms from phago-mixotrophs to photoautotrophs.</title>
        <authorList>
            <person name="Ban H."/>
            <person name="Sato S."/>
            <person name="Yoshikawa S."/>
            <person name="Kazumasa Y."/>
            <person name="Nakamura Y."/>
            <person name="Ichinomiya M."/>
            <person name="Saitoh K."/>
            <person name="Sato N."/>
            <person name="Blanc-Mathieu R."/>
            <person name="Endo H."/>
            <person name="Kuwata A."/>
            <person name="Ogata H."/>
        </authorList>
    </citation>
    <scope>NUCLEOTIDE SEQUENCE</scope>
</reference>
<keyword evidence="9" id="KW-1185">Reference proteome</keyword>
<feature type="compositionally biased region" description="Basic and acidic residues" evidence="7">
    <location>
        <begin position="9"/>
        <end position="38"/>
    </location>
</feature>
<comment type="caution">
    <text evidence="8">The sequence shown here is derived from an EMBL/GenBank/DDBJ whole genome shotgun (WGS) entry which is preliminary data.</text>
</comment>
<keyword evidence="4" id="KW-0808">Transferase</keyword>
<evidence type="ECO:0000256" key="5">
    <source>
        <dbReference type="ARBA" id="ARBA00022691"/>
    </source>
</evidence>
<gene>
    <name evidence="8" type="ORF">TrRE_jg5263</name>
</gene>